<comment type="similarity">
    <text evidence="1">Belongs to the EIF1AD family.</text>
</comment>
<dbReference type="RefSeq" id="XP_003294850.1">
    <property type="nucleotide sequence ID" value="XM_003294802.1"/>
</dbReference>
<proteinExistence type="inferred from homology"/>
<keyword evidence="2" id="KW-0694">RNA-binding</keyword>
<dbReference type="InterPro" id="IPR012340">
    <property type="entry name" value="NA-bd_OB-fold"/>
</dbReference>
<dbReference type="InParanoid" id="F1A5A5"/>
<protein>
    <recommendedName>
        <fullName evidence="4">S1-like domain-containing protein</fullName>
    </recommendedName>
</protein>
<dbReference type="GO" id="GO:0005634">
    <property type="term" value="C:nucleus"/>
    <property type="evidence" value="ECO:0000318"/>
    <property type="project" value="GO_Central"/>
</dbReference>
<dbReference type="EMBL" id="GL871582">
    <property type="protein sequence ID" value="EGC28627.1"/>
    <property type="molecule type" value="Genomic_DNA"/>
</dbReference>
<accession>F1A5A5</accession>
<dbReference type="InterPro" id="IPR006196">
    <property type="entry name" value="RNA-binding_domain_S1_IF1"/>
</dbReference>
<evidence type="ECO:0000259" key="4">
    <source>
        <dbReference type="Pfam" id="PF01176"/>
    </source>
</evidence>
<dbReference type="InterPro" id="IPR001253">
    <property type="entry name" value="TIF_eIF-1A"/>
</dbReference>
<dbReference type="SUPFAM" id="SSF50249">
    <property type="entry name" value="Nucleic acid-binding proteins"/>
    <property type="match status" value="1"/>
</dbReference>
<reference evidence="6" key="1">
    <citation type="journal article" date="2011" name="Genome Biol.">
        <title>Comparative genomics of the social amoebae Dictyostelium discoideum and Dictyostelium purpureum.</title>
        <authorList>
            <consortium name="US DOE Joint Genome Institute (JGI-PGF)"/>
            <person name="Sucgang R."/>
            <person name="Kuo A."/>
            <person name="Tian X."/>
            <person name="Salerno W."/>
            <person name="Parikh A."/>
            <person name="Feasley C.L."/>
            <person name="Dalin E."/>
            <person name="Tu H."/>
            <person name="Huang E."/>
            <person name="Barry K."/>
            <person name="Lindquist E."/>
            <person name="Shapiro H."/>
            <person name="Bruce D."/>
            <person name="Schmutz J."/>
            <person name="Salamov A."/>
            <person name="Fey P."/>
            <person name="Gaudet P."/>
            <person name="Anjard C."/>
            <person name="Babu M.M."/>
            <person name="Basu S."/>
            <person name="Bushmanova Y."/>
            <person name="van der Wel H."/>
            <person name="Katoh-Kurasawa M."/>
            <person name="Dinh C."/>
            <person name="Coutinho P.M."/>
            <person name="Saito T."/>
            <person name="Elias M."/>
            <person name="Schaap P."/>
            <person name="Kay R.R."/>
            <person name="Henrissat B."/>
            <person name="Eichinger L."/>
            <person name="Rivero F."/>
            <person name="Putnam N.H."/>
            <person name="West C.M."/>
            <person name="Loomis W.F."/>
            <person name="Chisholm R.L."/>
            <person name="Shaulsky G."/>
            <person name="Strassmann J.E."/>
            <person name="Queller D.C."/>
            <person name="Kuspa A."/>
            <person name="Grigoriev I.V."/>
        </authorList>
    </citation>
    <scope>NUCLEOTIDE SEQUENCE [LARGE SCALE GENOMIC DNA]</scope>
    <source>
        <strain evidence="6">QSDP1</strain>
    </source>
</reference>
<feature type="region of interest" description="Disordered" evidence="3">
    <location>
        <begin position="126"/>
        <end position="171"/>
    </location>
</feature>
<dbReference type="InterPro" id="IPR039294">
    <property type="entry name" value="EIF1AD"/>
</dbReference>
<evidence type="ECO:0000256" key="2">
    <source>
        <dbReference type="ARBA" id="ARBA00022884"/>
    </source>
</evidence>
<dbReference type="SMART" id="SM00652">
    <property type="entry name" value="eIF1a"/>
    <property type="match status" value="1"/>
</dbReference>
<dbReference type="OMA" id="FRKNIWV"/>
<name>F1A5A5_DICPU</name>
<dbReference type="Gene3D" id="2.40.50.140">
    <property type="entry name" value="Nucleic acid-binding proteins"/>
    <property type="match status" value="1"/>
</dbReference>
<dbReference type="GeneID" id="10510574"/>
<organism evidence="5 6">
    <name type="scientific">Dictyostelium purpureum</name>
    <name type="common">Slime mold</name>
    <dbReference type="NCBI Taxonomy" id="5786"/>
    <lineage>
        <taxon>Eukaryota</taxon>
        <taxon>Amoebozoa</taxon>
        <taxon>Evosea</taxon>
        <taxon>Eumycetozoa</taxon>
        <taxon>Dictyostelia</taxon>
        <taxon>Dictyosteliales</taxon>
        <taxon>Dictyosteliaceae</taxon>
        <taxon>Dictyostelium</taxon>
    </lineage>
</organism>
<dbReference type="VEuPathDB" id="AmoebaDB:DICPUDRAFT_159921"/>
<dbReference type="eggNOG" id="KOG2925">
    <property type="taxonomic scope" value="Eukaryota"/>
</dbReference>
<dbReference type="KEGG" id="dpp:DICPUDRAFT_159921"/>
<dbReference type="PANTHER" id="PTHR21641:SF0">
    <property type="entry name" value="RNA-BINDING PROTEIN EIF1AD-RELATED"/>
    <property type="match status" value="1"/>
</dbReference>
<keyword evidence="6" id="KW-1185">Reference proteome</keyword>
<dbReference type="FunCoup" id="F1A5A5">
    <property type="interactions" value="610"/>
</dbReference>
<dbReference type="AlphaFoldDB" id="F1A5A5"/>
<feature type="compositionally biased region" description="Acidic residues" evidence="3">
    <location>
        <begin position="152"/>
        <end position="171"/>
    </location>
</feature>
<evidence type="ECO:0000313" key="6">
    <source>
        <dbReference type="Proteomes" id="UP000001064"/>
    </source>
</evidence>
<feature type="domain" description="S1-like" evidence="4">
    <location>
        <begin position="23"/>
        <end position="80"/>
    </location>
</feature>
<dbReference type="Proteomes" id="UP000001064">
    <property type="component" value="Unassembled WGS sequence"/>
</dbReference>
<dbReference type="GO" id="GO:0003723">
    <property type="term" value="F:RNA binding"/>
    <property type="evidence" value="ECO:0007669"/>
    <property type="project" value="UniProtKB-KW"/>
</dbReference>
<sequence>MSHARKHVTNKSLNSSLTLEQDQSIVKVVDIRGGNVIEVQYANESKVLAILPQKFNKVLWIKKGNYAIVDKEDESSKQVRCVVSHILSKENIKGLVKSNEWPKEFELEDKNQRQNNNIVNRQILMNDGDSDEDNFDDLGMGNPNRKKYGYVDSDEEEVCSDEEEEEEEEEN</sequence>
<evidence type="ECO:0000256" key="3">
    <source>
        <dbReference type="SAM" id="MobiDB-lite"/>
    </source>
</evidence>
<dbReference type="PANTHER" id="PTHR21641">
    <property type="entry name" value="TRANSLATION INITIATION FACTOR-RELATED"/>
    <property type="match status" value="1"/>
</dbReference>
<evidence type="ECO:0000313" key="5">
    <source>
        <dbReference type="EMBL" id="EGC28627.1"/>
    </source>
</evidence>
<dbReference type="GO" id="GO:0003743">
    <property type="term" value="F:translation initiation factor activity"/>
    <property type="evidence" value="ECO:0007669"/>
    <property type="project" value="InterPro"/>
</dbReference>
<dbReference type="Pfam" id="PF01176">
    <property type="entry name" value="eIF-1a"/>
    <property type="match status" value="1"/>
</dbReference>
<gene>
    <name evidence="5" type="ORF">DICPUDRAFT_159921</name>
</gene>
<dbReference type="STRING" id="5786.F1A5A5"/>
<evidence type="ECO:0000256" key="1">
    <source>
        <dbReference type="ARBA" id="ARBA00007340"/>
    </source>
</evidence>
<dbReference type="OrthoDB" id="1738325at2759"/>